<dbReference type="GO" id="GO:0022857">
    <property type="term" value="F:transmembrane transporter activity"/>
    <property type="evidence" value="ECO:0007669"/>
    <property type="project" value="InterPro"/>
</dbReference>
<evidence type="ECO:0000313" key="6">
    <source>
        <dbReference type="EMBL" id="KIK38632.1"/>
    </source>
</evidence>
<feature type="transmembrane region" description="Helical" evidence="5">
    <location>
        <begin position="12"/>
        <end position="33"/>
    </location>
</feature>
<evidence type="ECO:0000256" key="2">
    <source>
        <dbReference type="ARBA" id="ARBA00022692"/>
    </source>
</evidence>
<organism evidence="6 7">
    <name type="scientific">Suillus luteus UH-Slu-Lm8-n1</name>
    <dbReference type="NCBI Taxonomy" id="930992"/>
    <lineage>
        <taxon>Eukaryota</taxon>
        <taxon>Fungi</taxon>
        <taxon>Dikarya</taxon>
        <taxon>Basidiomycota</taxon>
        <taxon>Agaricomycotina</taxon>
        <taxon>Agaricomycetes</taxon>
        <taxon>Agaricomycetidae</taxon>
        <taxon>Boletales</taxon>
        <taxon>Suillineae</taxon>
        <taxon>Suillaceae</taxon>
        <taxon>Suillus</taxon>
    </lineage>
</organism>
<protein>
    <recommendedName>
        <fullName evidence="8">Nodulin-like domain-containing protein</fullName>
    </recommendedName>
</protein>
<feature type="transmembrane region" description="Helical" evidence="5">
    <location>
        <begin position="80"/>
        <end position="96"/>
    </location>
</feature>
<reference evidence="7" key="2">
    <citation type="submission" date="2015-01" db="EMBL/GenBank/DDBJ databases">
        <title>Evolutionary Origins and Diversification of the Mycorrhizal Mutualists.</title>
        <authorList>
            <consortium name="DOE Joint Genome Institute"/>
            <consortium name="Mycorrhizal Genomics Consortium"/>
            <person name="Kohler A."/>
            <person name="Kuo A."/>
            <person name="Nagy L.G."/>
            <person name="Floudas D."/>
            <person name="Copeland A."/>
            <person name="Barry K.W."/>
            <person name="Cichocki N."/>
            <person name="Veneault-Fourrey C."/>
            <person name="LaButti K."/>
            <person name="Lindquist E.A."/>
            <person name="Lipzen A."/>
            <person name="Lundell T."/>
            <person name="Morin E."/>
            <person name="Murat C."/>
            <person name="Riley R."/>
            <person name="Ohm R."/>
            <person name="Sun H."/>
            <person name="Tunlid A."/>
            <person name="Henrissat B."/>
            <person name="Grigoriev I.V."/>
            <person name="Hibbett D.S."/>
            <person name="Martin F."/>
        </authorList>
    </citation>
    <scope>NUCLEOTIDE SEQUENCE [LARGE SCALE GENOMIC DNA]</scope>
    <source>
        <strain evidence="7">UH-Slu-Lm8-n1</strain>
    </source>
</reference>
<feature type="transmembrane region" description="Helical" evidence="5">
    <location>
        <begin position="508"/>
        <end position="527"/>
    </location>
</feature>
<evidence type="ECO:0000256" key="1">
    <source>
        <dbReference type="ARBA" id="ARBA00004141"/>
    </source>
</evidence>
<name>A0A0D0AW72_9AGAM</name>
<dbReference type="SUPFAM" id="SSF103473">
    <property type="entry name" value="MFS general substrate transporter"/>
    <property type="match status" value="1"/>
</dbReference>
<dbReference type="OrthoDB" id="410267at2759"/>
<dbReference type="HOGENOM" id="CLU_012596_1_0_1"/>
<feature type="transmembrane region" description="Helical" evidence="5">
    <location>
        <begin position="152"/>
        <end position="173"/>
    </location>
</feature>
<accession>A0A0D0AW72</accession>
<dbReference type="STRING" id="930992.A0A0D0AW72"/>
<proteinExistence type="predicted"/>
<dbReference type="Proteomes" id="UP000054485">
    <property type="component" value="Unassembled WGS sequence"/>
</dbReference>
<evidence type="ECO:0000256" key="3">
    <source>
        <dbReference type="ARBA" id="ARBA00022989"/>
    </source>
</evidence>
<keyword evidence="3 5" id="KW-1133">Transmembrane helix</keyword>
<sequence length="546" mass="58359">MEPQPPALLSAPRMLTLIGSILVSLSSGTNYIYSAYAPQLGARLLLSHTQLNVIGLAGNVGVYISGPAWGRVVDSKGPRIPLISAFACLLIGYLGIKRIYDDGTGTVASFMHIVILISCTFMTGFAGNAGLAVAMNTTAKSFPDTSRGTITGLVLSGFGLSAFFFAAVASIAFPGNTSALLLVLALGTAMPMLLGLVIVRQIPLPPPSTTFGVEGGLHGREEYQPIPSGDAALFIRGSDSNTSLLDTEHAHGASNYHVPESSTAVELVSDQIVSRGSSVRMSTSRARPVHDGPNVYGKQLWLTPDFYLIFAIMALLSGTGIMYINNVGSISQALYAKGNPNYDELEASRWQAAQVSTLSICNFSGRILIGLIADMFRYRLHLPRAYCFCIVSTLFVVSQLSVISVDGVAHLWKATALLGLAYGSLFGIAPTIIIDWFGLSHLSENWGYVSLSPLVGGNLFSLMFGRNLDSHASNDDSETHSPLSLIRRGGLPSEHQCFDGRDCYVSSLYVTATACLIALGLSVWAGIRDQRKAVEAKREVIWHAEE</sequence>
<keyword evidence="7" id="KW-1185">Reference proteome</keyword>
<evidence type="ECO:0000256" key="4">
    <source>
        <dbReference type="ARBA" id="ARBA00023136"/>
    </source>
</evidence>
<comment type="subcellular location">
    <subcellularLocation>
        <location evidence="1">Membrane</location>
        <topology evidence="1">Multi-pass membrane protein</topology>
    </subcellularLocation>
</comment>
<feature type="transmembrane region" description="Helical" evidence="5">
    <location>
        <begin position="411"/>
        <end position="434"/>
    </location>
</feature>
<feature type="transmembrane region" description="Helical" evidence="5">
    <location>
        <begin position="306"/>
        <end position="324"/>
    </location>
</feature>
<dbReference type="PANTHER" id="PTHR21576">
    <property type="entry name" value="UNCHARACTERIZED NODULIN-LIKE PROTEIN"/>
    <property type="match status" value="1"/>
</dbReference>
<evidence type="ECO:0008006" key="8">
    <source>
        <dbReference type="Google" id="ProtNLM"/>
    </source>
</evidence>
<dbReference type="InterPro" id="IPR036259">
    <property type="entry name" value="MFS_trans_sf"/>
</dbReference>
<dbReference type="Pfam" id="PF07690">
    <property type="entry name" value="MFS_1"/>
    <property type="match status" value="1"/>
</dbReference>
<dbReference type="PANTHER" id="PTHR21576:SF160">
    <property type="entry name" value="NODULIN-LIKE DOMAIN-CONTAINING PROTEIN"/>
    <property type="match status" value="1"/>
</dbReference>
<feature type="transmembrane region" description="Helical" evidence="5">
    <location>
        <begin position="53"/>
        <end position="73"/>
    </location>
</feature>
<feature type="transmembrane region" description="Helical" evidence="5">
    <location>
        <begin position="446"/>
        <end position="464"/>
    </location>
</feature>
<feature type="transmembrane region" description="Helical" evidence="5">
    <location>
        <begin position="108"/>
        <end position="131"/>
    </location>
</feature>
<dbReference type="InterPro" id="IPR011701">
    <property type="entry name" value="MFS"/>
</dbReference>
<feature type="transmembrane region" description="Helical" evidence="5">
    <location>
        <begin position="385"/>
        <end position="405"/>
    </location>
</feature>
<dbReference type="InParanoid" id="A0A0D0AW72"/>
<dbReference type="GO" id="GO:0000329">
    <property type="term" value="C:fungal-type vacuole membrane"/>
    <property type="evidence" value="ECO:0007669"/>
    <property type="project" value="TreeGrafter"/>
</dbReference>
<evidence type="ECO:0000256" key="5">
    <source>
        <dbReference type="SAM" id="Phobius"/>
    </source>
</evidence>
<dbReference type="AlphaFoldDB" id="A0A0D0AW72"/>
<keyword evidence="2 5" id="KW-0812">Transmembrane</keyword>
<dbReference type="EMBL" id="KN835382">
    <property type="protein sequence ID" value="KIK38632.1"/>
    <property type="molecule type" value="Genomic_DNA"/>
</dbReference>
<gene>
    <name evidence="6" type="ORF">CY34DRAFT_809151</name>
</gene>
<evidence type="ECO:0000313" key="7">
    <source>
        <dbReference type="Proteomes" id="UP000054485"/>
    </source>
</evidence>
<reference evidence="6 7" key="1">
    <citation type="submission" date="2014-04" db="EMBL/GenBank/DDBJ databases">
        <authorList>
            <consortium name="DOE Joint Genome Institute"/>
            <person name="Kuo A."/>
            <person name="Ruytinx J."/>
            <person name="Rineau F."/>
            <person name="Colpaert J."/>
            <person name="Kohler A."/>
            <person name="Nagy L.G."/>
            <person name="Floudas D."/>
            <person name="Copeland A."/>
            <person name="Barry K.W."/>
            <person name="Cichocki N."/>
            <person name="Veneault-Fourrey C."/>
            <person name="LaButti K."/>
            <person name="Lindquist E.A."/>
            <person name="Lipzen A."/>
            <person name="Lundell T."/>
            <person name="Morin E."/>
            <person name="Murat C."/>
            <person name="Sun H."/>
            <person name="Tunlid A."/>
            <person name="Henrissat B."/>
            <person name="Grigoriev I.V."/>
            <person name="Hibbett D.S."/>
            <person name="Martin F."/>
            <person name="Nordberg H.P."/>
            <person name="Cantor M.N."/>
            <person name="Hua S.X."/>
        </authorList>
    </citation>
    <scope>NUCLEOTIDE SEQUENCE [LARGE SCALE GENOMIC DNA]</scope>
    <source>
        <strain evidence="6 7">UH-Slu-Lm8-n1</strain>
    </source>
</reference>
<keyword evidence="4 5" id="KW-0472">Membrane</keyword>
<feature type="transmembrane region" description="Helical" evidence="5">
    <location>
        <begin position="179"/>
        <end position="199"/>
    </location>
</feature>
<dbReference type="Gene3D" id="1.20.1250.20">
    <property type="entry name" value="MFS general substrate transporter like domains"/>
    <property type="match status" value="2"/>
</dbReference>